<organism evidence="22 23">
    <name type="scientific">Aureobasidium pullulans EXF-150</name>
    <dbReference type="NCBI Taxonomy" id="1043002"/>
    <lineage>
        <taxon>Eukaryota</taxon>
        <taxon>Fungi</taxon>
        <taxon>Dikarya</taxon>
        <taxon>Ascomycota</taxon>
        <taxon>Pezizomycotina</taxon>
        <taxon>Dothideomycetes</taxon>
        <taxon>Dothideomycetidae</taxon>
        <taxon>Dothideales</taxon>
        <taxon>Saccotheciaceae</taxon>
        <taxon>Aureobasidium</taxon>
    </lineage>
</organism>
<keyword evidence="5 18" id="KW-0547">Nucleotide-binding</keyword>
<keyword evidence="11" id="KW-0496">Mitochondrion</keyword>
<comment type="domain">
    <text evidence="18">The Q motif is unique to and characteristic of the DEAD box family of RNA helicases and controls ATP binding and hydrolysis.</text>
</comment>
<evidence type="ECO:0000256" key="19">
    <source>
        <dbReference type="SAM" id="MobiDB-lite"/>
    </source>
</evidence>
<dbReference type="Pfam" id="PF00271">
    <property type="entry name" value="Helicase_C"/>
    <property type="match status" value="1"/>
</dbReference>
<dbReference type="CDD" id="cd18787">
    <property type="entry name" value="SF2_C_DEAD"/>
    <property type="match status" value="1"/>
</dbReference>
<keyword evidence="4" id="KW-0138">CF(0)</keyword>
<dbReference type="Gene3D" id="3.40.50.300">
    <property type="entry name" value="P-loop containing nucleotide triphosphate hydrolases"/>
    <property type="match status" value="2"/>
</dbReference>
<comment type="similarity">
    <text evidence="15">Belongs to the DEAD box helicase family. DDX52/ROK1 subfamily.</text>
</comment>
<feature type="compositionally biased region" description="Basic and acidic residues" evidence="19">
    <location>
        <begin position="231"/>
        <end position="243"/>
    </location>
</feature>
<dbReference type="Pfam" id="PF04718">
    <property type="entry name" value="ATP-synt_G"/>
    <property type="match status" value="1"/>
</dbReference>
<keyword evidence="13" id="KW-0066">ATP synthesis</keyword>
<gene>
    <name evidence="22" type="ORF">M438DRAFT_339830</name>
</gene>
<protein>
    <recommendedName>
        <fullName evidence="18">ATP-dependent RNA helicase</fullName>
        <ecNumber evidence="18">3.6.4.13</ecNumber>
    </recommendedName>
</protein>
<feature type="region of interest" description="Disordered" evidence="19">
    <location>
        <begin position="774"/>
        <end position="852"/>
    </location>
</feature>
<evidence type="ECO:0000256" key="14">
    <source>
        <dbReference type="ARBA" id="ARBA00024310"/>
    </source>
</evidence>
<keyword evidence="6" id="KW-0375">Hydrogen ion transport</keyword>
<keyword evidence="23" id="KW-1185">Reference proteome</keyword>
<evidence type="ECO:0000256" key="18">
    <source>
        <dbReference type="RuleBase" id="RU365068"/>
    </source>
</evidence>
<keyword evidence="9 18" id="KW-0694">RNA-binding</keyword>
<dbReference type="InterPro" id="IPR014001">
    <property type="entry name" value="Helicase_ATP-bd"/>
</dbReference>
<dbReference type="PANTHER" id="PTHR24031">
    <property type="entry name" value="RNA HELICASE"/>
    <property type="match status" value="1"/>
</dbReference>
<dbReference type="EC" id="3.6.4.13" evidence="18"/>
<dbReference type="GO" id="GO:0045259">
    <property type="term" value="C:proton-transporting ATP synthase complex"/>
    <property type="evidence" value="ECO:0007669"/>
    <property type="project" value="UniProtKB-KW"/>
</dbReference>
<evidence type="ECO:0000256" key="17">
    <source>
        <dbReference type="ARBA" id="ARBA00047984"/>
    </source>
</evidence>
<dbReference type="GO" id="GO:0030490">
    <property type="term" value="P:maturation of SSU-rRNA"/>
    <property type="evidence" value="ECO:0007669"/>
    <property type="project" value="InterPro"/>
</dbReference>
<evidence type="ECO:0000256" key="3">
    <source>
        <dbReference type="ARBA" id="ARBA00022448"/>
    </source>
</evidence>
<feature type="compositionally biased region" description="Basic and acidic residues" evidence="19">
    <location>
        <begin position="778"/>
        <end position="803"/>
    </location>
</feature>
<evidence type="ECO:0000259" key="20">
    <source>
        <dbReference type="PROSITE" id="PS51192"/>
    </source>
</evidence>
<dbReference type="GO" id="GO:0031966">
    <property type="term" value="C:mitochondrial membrane"/>
    <property type="evidence" value="ECO:0007669"/>
    <property type="project" value="UniProtKB-SubCell"/>
</dbReference>
<keyword evidence="3" id="KW-0813">Transport</keyword>
<feature type="compositionally biased region" description="Polar residues" evidence="19">
    <location>
        <begin position="179"/>
        <end position="196"/>
    </location>
</feature>
<proteinExistence type="inferred from homology"/>
<accession>A0A074X1T3</accession>
<dbReference type="GO" id="GO:0003724">
    <property type="term" value="F:RNA helicase activity"/>
    <property type="evidence" value="ECO:0007669"/>
    <property type="project" value="UniProtKB-EC"/>
</dbReference>
<dbReference type="InterPro" id="IPR001650">
    <property type="entry name" value="Helicase_C-like"/>
</dbReference>
<evidence type="ECO:0000256" key="5">
    <source>
        <dbReference type="ARBA" id="ARBA00022741"/>
    </source>
</evidence>
<evidence type="ECO:0000256" key="11">
    <source>
        <dbReference type="ARBA" id="ARBA00023128"/>
    </source>
</evidence>
<evidence type="ECO:0000256" key="9">
    <source>
        <dbReference type="ARBA" id="ARBA00022884"/>
    </source>
</evidence>
<dbReference type="SMART" id="SM00487">
    <property type="entry name" value="DEXDc"/>
    <property type="match status" value="1"/>
</dbReference>
<keyword evidence="18" id="KW-0347">Helicase</keyword>
<dbReference type="HOGENOM" id="CLU_003041_1_4_1"/>
<dbReference type="InterPro" id="IPR006808">
    <property type="entry name" value="ATP_synth_F0_gsu_mt"/>
</dbReference>
<dbReference type="GO" id="GO:0003723">
    <property type="term" value="F:RNA binding"/>
    <property type="evidence" value="ECO:0007669"/>
    <property type="project" value="UniProtKB-UniRule"/>
</dbReference>
<evidence type="ECO:0000256" key="6">
    <source>
        <dbReference type="ARBA" id="ARBA00022781"/>
    </source>
</evidence>
<dbReference type="InterPro" id="IPR011545">
    <property type="entry name" value="DEAD/DEAH_box_helicase_dom"/>
</dbReference>
<evidence type="ECO:0000256" key="4">
    <source>
        <dbReference type="ARBA" id="ARBA00022547"/>
    </source>
</evidence>
<dbReference type="Proteomes" id="UP000030706">
    <property type="component" value="Unassembled WGS sequence"/>
</dbReference>
<dbReference type="GO" id="GO:0015078">
    <property type="term" value="F:proton transmembrane transporter activity"/>
    <property type="evidence" value="ECO:0007669"/>
    <property type="project" value="InterPro"/>
</dbReference>
<dbReference type="CDD" id="cd17957">
    <property type="entry name" value="DEADc_DDX52"/>
    <property type="match status" value="1"/>
</dbReference>
<dbReference type="Pfam" id="PF00270">
    <property type="entry name" value="DEAD"/>
    <property type="match status" value="1"/>
</dbReference>
<evidence type="ECO:0000256" key="1">
    <source>
        <dbReference type="ARBA" id="ARBA00004325"/>
    </source>
</evidence>
<keyword evidence="12" id="KW-0472">Membrane</keyword>
<evidence type="ECO:0000256" key="13">
    <source>
        <dbReference type="ARBA" id="ARBA00023310"/>
    </source>
</evidence>
<dbReference type="GO" id="GO:0005524">
    <property type="term" value="F:ATP binding"/>
    <property type="evidence" value="ECO:0007669"/>
    <property type="project" value="UniProtKB-UniRule"/>
</dbReference>
<dbReference type="AlphaFoldDB" id="A0A074X1T3"/>
<comment type="subcellular location">
    <subcellularLocation>
        <location evidence="1">Mitochondrion membrane</location>
    </subcellularLocation>
</comment>
<dbReference type="SUPFAM" id="SSF52540">
    <property type="entry name" value="P-loop containing nucleoside triphosphate hydrolases"/>
    <property type="match status" value="1"/>
</dbReference>
<feature type="region of interest" description="Disordered" evidence="19">
    <location>
        <begin position="178"/>
        <end position="244"/>
    </location>
</feature>
<dbReference type="RefSeq" id="XP_029755622.1">
    <property type="nucleotide sequence ID" value="XM_029904260.1"/>
</dbReference>
<comment type="function">
    <text evidence="18">RNA helicase.</text>
</comment>
<evidence type="ECO:0000256" key="8">
    <source>
        <dbReference type="ARBA" id="ARBA00022840"/>
    </source>
</evidence>
<dbReference type="GeneID" id="40746566"/>
<evidence type="ECO:0000256" key="10">
    <source>
        <dbReference type="ARBA" id="ARBA00023065"/>
    </source>
</evidence>
<reference evidence="22 23" key="1">
    <citation type="journal article" date="2014" name="BMC Genomics">
        <title>Genome sequencing of four Aureobasidium pullulans varieties: biotechnological potential, stress tolerance, and description of new species.</title>
        <authorList>
            <person name="Gostin Ar C."/>
            <person name="Ohm R.A."/>
            <person name="Kogej T."/>
            <person name="Sonjak S."/>
            <person name="Turk M."/>
            <person name="Zajc J."/>
            <person name="Zalar P."/>
            <person name="Grube M."/>
            <person name="Sun H."/>
            <person name="Han J."/>
            <person name="Sharma A."/>
            <person name="Chiniquy J."/>
            <person name="Ngan C.Y."/>
            <person name="Lipzen A."/>
            <person name="Barry K."/>
            <person name="Grigoriev I.V."/>
            <person name="Gunde-Cimerman N."/>
        </authorList>
    </citation>
    <scope>NUCLEOTIDE SEQUENCE [LARGE SCALE GENOMIC DNA]</scope>
    <source>
        <strain evidence="22 23">EXF-150</strain>
    </source>
</reference>
<evidence type="ECO:0000256" key="7">
    <source>
        <dbReference type="ARBA" id="ARBA00022801"/>
    </source>
</evidence>
<evidence type="ECO:0000259" key="21">
    <source>
        <dbReference type="PROSITE" id="PS51194"/>
    </source>
</evidence>
<name>A0A074X1T3_AURPU</name>
<keyword evidence="8 18" id="KW-0067">ATP-binding</keyword>
<dbReference type="OrthoDB" id="360161at2759"/>
<sequence>MSFSASRMLLRTPQIGRIAVRHASTTSEAANAASNAASKATSQASQGLSKVQSSAESGISKAAGAAGSALNSIGGRTGQVISFVQSMIPPTVYYGKVGLELAKIVARGQKMSPPNVQTFQTYGQNLLSAVKNPGANSPSNPFQAMRNIGTSQLITAGVVAAEMIGFFTVGEMFAKKPSSAATQIQTPSSGPASNPQLFDHDDDSQPSNRKRKRGSEPVSASLDFFGGGASAKEREHDSGDDQPRLQQEQALVPSALSAEERKQLLGRHKVKLTLFHQSSEAPAKKRKKEKGDKDKKQSKKSAEQATPLYPAPVEDFNTLGPRYRISKALLRNIKDNGYSTTTEVQLAALPLLLGSRADLLSPDQTPSEGQEEASVLDVDLLSIAPTGSGKTLAFMIPLIHALVLSRRSQPQAGPQAIILAPTKELASQIANEGRKLALNTAIRITNVRKGMHLGSDQPTSTDVSEKDIPPVKADILVSTPAALKNAIGDAQTSSHALSQIRFLILDEADVLLDPLFRDQTLGVWNALSNPNLRLGFWSATMGSNIEELVKATIKSRAETLSGASTSPVPIAPFVRLVVGLKDSAVPNVDHRLIYAATEQGKLMALRQLLHPTSTGVDKQPVVRAPFLIFTQTIERAVALHSELLYDIPAEAGGISRIAVLHSDLSDTARDHVMTRFRKGEVWILITTDLLSRGVDFRGINAVVNYDAPSSAAAYVHRVGRTGRAGREGGVALTYYTDDDVASIKTVANIIVASQKQRGAAGGTTNIQQWLLDALPTPSKRDKQQLKKRGIETRRSASGKDTKTGKPKARISTKSGYIRKLENNRKGAVAASRNPQESGDASDSGESFDGFEE</sequence>
<dbReference type="InterPro" id="IPR027417">
    <property type="entry name" value="P-loop_NTPase"/>
</dbReference>
<feature type="domain" description="Helicase ATP-binding" evidence="20">
    <location>
        <begin position="371"/>
        <end position="559"/>
    </location>
</feature>
<evidence type="ECO:0000256" key="16">
    <source>
        <dbReference type="ARBA" id="ARBA00024367"/>
    </source>
</evidence>
<dbReference type="SMART" id="SM00490">
    <property type="entry name" value="HELICc"/>
    <property type="match status" value="1"/>
</dbReference>
<evidence type="ECO:0000256" key="12">
    <source>
        <dbReference type="ARBA" id="ARBA00023136"/>
    </source>
</evidence>
<comment type="subunit">
    <text evidence="16">Interacts with the U3 snoRNA and is associated with the 90S and 40S pre-ribosomes.</text>
</comment>
<dbReference type="GO" id="GO:0015986">
    <property type="term" value="P:proton motive force-driven ATP synthesis"/>
    <property type="evidence" value="ECO:0007669"/>
    <property type="project" value="InterPro"/>
</dbReference>
<keyword evidence="7 18" id="KW-0378">Hydrolase</keyword>
<evidence type="ECO:0000313" key="22">
    <source>
        <dbReference type="EMBL" id="KEQ79435.1"/>
    </source>
</evidence>
<dbReference type="PROSITE" id="PS51194">
    <property type="entry name" value="HELICASE_CTER"/>
    <property type="match status" value="1"/>
</dbReference>
<evidence type="ECO:0000313" key="23">
    <source>
        <dbReference type="Proteomes" id="UP000030706"/>
    </source>
</evidence>
<dbReference type="EMBL" id="KL585006">
    <property type="protein sequence ID" value="KEQ79435.1"/>
    <property type="molecule type" value="Genomic_DNA"/>
</dbReference>
<dbReference type="PROSITE" id="PS51192">
    <property type="entry name" value="HELICASE_ATP_BIND_1"/>
    <property type="match status" value="1"/>
</dbReference>
<comment type="catalytic activity">
    <reaction evidence="17 18">
        <text>ATP + H2O = ADP + phosphate + H(+)</text>
        <dbReference type="Rhea" id="RHEA:13065"/>
        <dbReference type="ChEBI" id="CHEBI:15377"/>
        <dbReference type="ChEBI" id="CHEBI:15378"/>
        <dbReference type="ChEBI" id="CHEBI:30616"/>
        <dbReference type="ChEBI" id="CHEBI:43474"/>
        <dbReference type="ChEBI" id="CHEBI:456216"/>
        <dbReference type="EC" id="3.6.4.13"/>
    </reaction>
</comment>
<keyword evidence="10" id="KW-0406">Ion transport</keyword>
<feature type="domain" description="Helicase C-terminal" evidence="21">
    <location>
        <begin position="604"/>
        <end position="774"/>
    </location>
</feature>
<evidence type="ECO:0000256" key="15">
    <source>
        <dbReference type="ARBA" id="ARBA00024355"/>
    </source>
</evidence>
<feature type="region of interest" description="Disordered" evidence="19">
    <location>
        <begin position="273"/>
        <end position="308"/>
    </location>
</feature>
<dbReference type="InterPro" id="IPR044764">
    <property type="entry name" value="DDX52/Rok1_DEADc"/>
</dbReference>
<evidence type="ECO:0000256" key="2">
    <source>
        <dbReference type="ARBA" id="ARBA00005699"/>
    </source>
</evidence>
<dbReference type="GO" id="GO:0016787">
    <property type="term" value="F:hydrolase activity"/>
    <property type="evidence" value="ECO:0007669"/>
    <property type="project" value="UniProtKB-KW"/>
</dbReference>
<comment type="function">
    <text evidence="14">ATP-dependent RNA helicase involved in 40S ribosomal subunit biogenesis. Required for the processing and cleavage of 35S pre-rRNA at sites A0, A1, and A2, leading to mature 18S rRNA.</text>
</comment>
<feature type="compositionally biased region" description="Polar residues" evidence="19">
    <location>
        <begin position="832"/>
        <end position="844"/>
    </location>
</feature>
<dbReference type="STRING" id="1043002.A0A074X1T3"/>
<comment type="similarity">
    <text evidence="2">Belongs to the ATPase g subunit family.</text>
</comment>